<proteinExistence type="predicted"/>
<evidence type="ECO:0000313" key="1">
    <source>
        <dbReference type="EMBL" id="KKL97617.1"/>
    </source>
</evidence>
<dbReference type="EMBL" id="LAZR01014479">
    <property type="protein sequence ID" value="KKM17321.1"/>
    <property type="molecule type" value="Genomic_DNA"/>
</dbReference>
<accession>A0A0F9JF42</accession>
<reference evidence="1" key="1">
    <citation type="journal article" date="2015" name="Nature">
        <title>Complex archaea that bridge the gap between prokaryotes and eukaryotes.</title>
        <authorList>
            <person name="Spang A."/>
            <person name="Saw J.H."/>
            <person name="Jorgensen S.L."/>
            <person name="Zaremba-Niedzwiedzka K."/>
            <person name="Martijn J."/>
            <person name="Lind A.E."/>
            <person name="van Eijk R."/>
            <person name="Schleper C."/>
            <person name="Guy L."/>
            <person name="Ettema T.J."/>
        </authorList>
    </citation>
    <scope>NUCLEOTIDE SEQUENCE</scope>
</reference>
<protein>
    <submittedName>
        <fullName evidence="1">Uncharacterized protein</fullName>
    </submittedName>
</protein>
<evidence type="ECO:0000313" key="2">
    <source>
        <dbReference type="EMBL" id="KKM17321.1"/>
    </source>
</evidence>
<comment type="caution">
    <text evidence="1">The sequence shown here is derived from an EMBL/GenBank/DDBJ whole genome shotgun (WGS) entry which is preliminary data.</text>
</comment>
<gene>
    <name evidence="2" type="ORF">LCGC14_1676950</name>
    <name evidence="1" type="ORF">LCGC14_1832690</name>
</gene>
<dbReference type="EMBL" id="LAZR01018124">
    <property type="protein sequence ID" value="KKL97617.1"/>
    <property type="molecule type" value="Genomic_DNA"/>
</dbReference>
<organism evidence="1">
    <name type="scientific">marine sediment metagenome</name>
    <dbReference type="NCBI Taxonomy" id="412755"/>
    <lineage>
        <taxon>unclassified sequences</taxon>
        <taxon>metagenomes</taxon>
        <taxon>ecological metagenomes</taxon>
    </lineage>
</organism>
<dbReference type="AlphaFoldDB" id="A0A0F9JF42"/>
<sequence>MTESGWTPGALLNEGKRLLENYECAKTQEEKDRINGCFQAIQETLLARREVKTE</sequence>
<name>A0A0F9JF42_9ZZZZ</name>